<dbReference type="Pfam" id="PF00762">
    <property type="entry name" value="Ferrochelatase"/>
    <property type="match status" value="1"/>
</dbReference>
<dbReference type="EC" id="4.98.1.1" evidence="7"/>
<comment type="catalytic activity">
    <reaction evidence="7">
        <text>heme b + 2 H(+) = protoporphyrin IX + Fe(2+)</text>
        <dbReference type="Rhea" id="RHEA:22584"/>
        <dbReference type="ChEBI" id="CHEBI:15378"/>
        <dbReference type="ChEBI" id="CHEBI:29033"/>
        <dbReference type="ChEBI" id="CHEBI:57306"/>
        <dbReference type="ChEBI" id="CHEBI:60344"/>
        <dbReference type="EC" id="4.98.1.1"/>
    </reaction>
</comment>
<dbReference type="InterPro" id="IPR019772">
    <property type="entry name" value="Ferrochelatase_AS"/>
</dbReference>
<dbReference type="EMBL" id="JANAWD010000200">
    <property type="protein sequence ID" value="KAJ3484150.1"/>
    <property type="molecule type" value="Genomic_DNA"/>
</dbReference>
<proteinExistence type="inferred from homology"/>
<comment type="similarity">
    <text evidence="2 7">Belongs to the ferrochelatase family.</text>
</comment>
<dbReference type="Proteomes" id="UP001212997">
    <property type="component" value="Unassembled WGS sequence"/>
</dbReference>
<keyword evidence="4 7" id="KW-0350">Heme biosynthesis</keyword>
<keyword evidence="7" id="KW-0496">Mitochondrion</keyword>
<dbReference type="Gene3D" id="3.40.50.1400">
    <property type="match status" value="2"/>
</dbReference>
<evidence type="ECO:0000256" key="1">
    <source>
        <dbReference type="ARBA" id="ARBA00004943"/>
    </source>
</evidence>
<reference evidence="9" key="1">
    <citation type="submission" date="2022-07" db="EMBL/GenBank/DDBJ databases">
        <title>Genome Sequence of Physisporinus lineatus.</title>
        <authorList>
            <person name="Buettner E."/>
        </authorList>
    </citation>
    <scope>NUCLEOTIDE SEQUENCE</scope>
    <source>
        <strain evidence="9">VT162</strain>
    </source>
</reference>
<keyword evidence="7" id="KW-0472">Membrane</keyword>
<evidence type="ECO:0000256" key="4">
    <source>
        <dbReference type="ARBA" id="ARBA00023133"/>
    </source>
</evidence>
<dbReference type="PANTHER" id="PTHR11108:SF1">
    <property type="entry name" value="FERROCHELATASE, MITOCHONDRIAL"/>
    <property type="match status" value="1"/>
</dbReference>
<feature type="region of interest" description="Disordered" evidence="8">
    <location>
        <begin position="1"/>
        <end position="26"/>
    </location>
</feature>
<comment type="caution">
    <text evidence="9">The sequence shown here is derived from an EMBL/GenBank/DDBJ whole genome shotgun (WGS) entry which is preliminary data.</text>
</comment>
<evidence type="ECO:0000256" key="6">
    <source>
        <dbReference type="ARBA" id="ARBA00023244"/>
    </source>
</evidence>
<dbReference type="AlphaFoldDB" id="A0AAD5V718"/>
<protein>
    <recommendedName>
        <fullName evidence="7">Ferrochelatase</fullName>
        <ecNumber evidence="7">4.98.1.1</ecNumber>
    </recommendedName>
</protein>
<dbReference type="NCBIfam" id="TIGR00109">
    <property type="entry name" value="hemH"/>
    <property type="match status" value="1"/>
</dbReference>
<sequence length="439" mass="48408">MSSLTNGLKRSLATLHRTPPAGKSPTETHDFLKNLFLDGDLIPLPFQSLLAPWIAKRRTPQIEQQYTDIGGGSPILRYTRLQGERMAAILDELNPATAPHKAYVAFRYAKPLTDQTAEEMKRDGVKRAVAFTQYPQYSCSTTGSSLNELFRKGKAGTIGEGVEWSVIDRWGTHPGFIEAVAQNIERALAKFDEATRSEVVLMFSAHSLPMSVVNRGDPYILEVSASVAAVMDRLKHSNPYRLVWQSQVGPSAWMGMQTGEALKGLARLGRKKVILVPIAFTSDHIETLYELDLEYAKEAKELGVDIQRAESLNDSPVFIRALADLAAAHLRDYSAGAIGPTTEKLVLTGRSVERWILGSLYTTVGVGEFVAIDDVVVCLLRASCGHCSGWKESLSNRFEFGGWCGYFPERVVDVPIDGDCIDARSMEEYSKAEFAPLFG</sequence>
<dbReference type="CDD" id="cd00419">
    <property type="entry name" value="Ferrochelatase_C"/>
    <property type="match status" value="1"/>
</dbReference>
<evidence type="ECO:0000256" key="3">
    <source>
        <dbReference type="ARBA" id="ARBA00023004"/>
    </source>
</evidence>
<evidence type="ECO:0000256" key="5">
    <source>
        <dbReference type="ARBA" id="ARBA00023239"/>
    </source>
</evidence>
<name>A0AAD5V718_9APHY</name>
<dbReference type="GO" id="GO:0004325">
    <property type="term" value="F:ferrochelatase activity"/>
    <property type="evidence" value="ECO:0007669"/>
    <property type="project" value="UniProtKB-UniRule"/>
</dbReference>
<evidence type="ECO:0000313" key="10">
    <source>
        <dbReference type="Proteomes" id="UP001212997"/>
    </source>
</evidence>
<keyword evidence="7" id="KW-0999">Mitochondrion inner membrane</keyword>
<comment type="pathway">
    <text evidence="1 7">Porphyrin-containing compound metabolism; protoheme biosynthesis; protoheme from protoporphyrin-IX: step 1/1.</text>
</comment>
<dbReference type="GO" id="GO:0006783">
    <property type="term" value="P:heme biosynthetic process"/>
    <property type="evidence" value="ECO:0007669"/>
    <property type="project" value="UniProtKB-UniRule"/>
</dbReference>
<dbReference type="InterPro" id="IPR033644">
    <property type="entry name" value="Ferrochelatase_C"/>
</dbReference>
<dbReference type="HAMAP" id="MF_00323">
    <property type="entry name" value="Ferrochelatase"/>
    <property type="match status" value="1"/>
</dbReference>
<dbReference type="FunFam" id="3.40.50.1400:FF:000001">
    <property type="entry name" value="Ferrochelatase"/>
    <property type="match status" value="1"/>
</dbReference>
<organism evidence="9 10">
    <name type="scientific">Meripilus lineatus</name>
    <dbReference type="NCBI Taxonomy" id="2056292"/>
    <lineage>
        <taxon>Eukaryota</taxon>
        <taxon>Fungi</taxon>
        <taxon>Dikarya</taxon>
        <taxon>Basidiomycota</taxon>
        <taxon>Agaricomycotina</taxon>
        <taxon>Agaricomycetes</taxon>
        <taxon>Polyporales</taxon>
        <taxon>Meripilaceae</taxon>
        <taxon>Meripilus</taxon>
    </lineage>
</organism>
<gene>
    <name evidence="9" type="ORF">NLI96_g5845</name>
</gene>
<keyword evidence="10" id="KW-1185">Reference proteome</keyword>
<dbReference type="InterPro" id="IPR001015">
    <property type="entry name" value="Ferrochelatase"/>
</dbReference>
<keyword evidence="5 7" id="KW-0456">Lyase</keyword>
<evidence type="ECO:0000256" key="8">
    <source>
        <dbReference type="SAM" id="MobiDB-lite"/>
    </source>
</evidence>
<accession>A0AAD5V718</accession>
<dbReference type="SUPFAM" id="SSF53800">
    <property type="entry name" value="Chelatase"/>
    <property type="match status" value="1"/>
</dbReference>
<dbReference type="PROSITE" id="PS00534">
    <property type="entry name" value="FERROCHELATASE"/>
    <property type="match status" value="1"/>
</dbReference>
<evidence type="ECO:0000256" key="2">
    <source>
        <dbReference type="ARBA" id="ARBA00007718"/>
    </source>
</evidence>
<dbReference type="CDD" id="cd03411">
    <property type="entry name" value="Ferrochelatase_N"/>
    <property type="match status" value="1"/>
</dbReference>
<evidence type="ECO:0000313" key="9">
    <source>
        <dbReference type="EMBL" id="KAJ3484150.1"/>
    </source>
</evidence>
<evidence type="ECO:0000256" key="7">
    <source>
        <dbReference type="RuleBase" id="RU000607"/>
    </source>
</evidence>
<dbReference type="PANTHER" id="PTHR11108">
    <property type="entry name" value="FERROCHELATASE"/>
    <property type="match status" value="1"/>
</dbReference>
<keyword evidence="6 7" id="KW-0627">Porphyrin biosynthesis</keyword>
<comment type="subcellular location">
    <subcellularLocation>
        <location evidence="7">Mitochondrion inner membrane</location>
    </subcellularLocation>
</comment>
<comment type="function">
    <text evidence="7">Catalyzes the ferrous insertion into protoporphyrin IX.</text>
</comment>
<dbReference type="GO" id="GO:0005743">
    <property type="term" value="C:mitochondrial inner membrane"/>
    <property type="evidence" value="ECO:0007669"/>
    <property type="project" value="UniProtKB-SubCell"/>
</dbReference>
<dbReference type="InterPro" id="IPR033659">
    <property type="entry name" value="Ferrochelatase_N"/>
</dbReference>
<keyword evidence="3 7" id="KW-0408">Iron</keyword>